<sequence>MLDLPPVPTPIPLNVLIVGAGPAGLATAISVTLAGHNATIFESSDQPHPFGSGFQCSPNGTRLLLRWGLEEILKPVASSHKLLQIYDIRGKLILQKRNHEGEFSQRDGSPLWTFHRVDFQAGLLQRATELGVRVHYSARITDLETSKPEIRLTNGQTHRGDLVVVADGTWSTLRSKVLGRVIRPEPTGDLAYRITISRGQIQDETVRNSMQLPQIRTWIAPGAHVVGYSMRKGTQYSLLLLLPHASSKETGNMAAIAEEMRKRAEGWDPTLTAMLKSVQKVNKWCLVQGANTVPELTTLVSPQATCVLAGDSGHSMRPFLGQGLSLGLEDAGTLGSLLAHVENPSQLPKALSLYERLRMSRAKSIRQETGRLATCSQFENAEPYAAATTEIASSQEYGNMYKRAHTKAQEWIWSYDAYEEAERAYLKHSY</sequence>
<evidence type="ECO:0000256" key="3">
    <source>
        <dbReference type="ARBA" id="ARBA00022630"/>
    </source>
</evidence>
<dbReference type="Gene3D" id="3.50.50.60">
    <property type="entry name" value="FAD/NAD(P)-binding domain"/>
    <property type="match status" value="1"/>
</dbReference>
<reference evidence="8" key="1">
    <citation type="journal article" date="2021" name="Nat. Commun.">
        <title>Genetic determinants of endophytism in the Arabidopsis root mycobiome.</title>
        <authorList>
            <person name="Mesny F."/>
            <person name="Miyauchi S."/>
            <person name="Thiergart T."/>
            <person name="Pickel B."/>
            <person name="Atanasova L."/>
            <person name="Karlsson M."/>
            <person name="Huettel B."/>
            <person name="Barry K.W."/>
            <person name="Haridas S."/>
            <person name="Chen C."/>
            <person name="Bauer D."/>
            <person name="Andreopoulos W."/>
            <person name="Pangilinan J."/>
            <person name="LaButti K."/>
            <person name="Riley R."/>
            <person name="Lipzen A."/>
            <person name="Clum A."/>
            <person name="Drula E."/>
            <person name="Henrissat B."/>
            <person name="Kohler A."/>
            <person name="Grigoriev I.V."/>
            <person name="Martin F.M."/>
            <person name="Hacquard S."/>
        </authorList>
    </citation>
    <scope>NUCLEOTIDE SEQUENCE</scope>
    <source>
        <strain evidence="8">MPI-SDFR-AT-0073</strain>
    </source>
</reference>
<dbReference type="InterPro" id="IPR050493">
    <property type="entry name" value="FAD-dep_Monooxygenase_BioMet"/>
</dbReference>
<dbReference type="GO" id="GO:0004497">
    <property type="term" value="F:monooxygenase activity"/>
    <property type="evidence" value="ECO:0007669"/>
    <property type="project" value="UniProtKB-KW"/>
</dbReference>
<dbReference type="RefSeq" id="XP_045952655.1">
    <property type="nucleotide sequence ID" value="XM_046108296.1"/>
</dbReference>
<comment type="caution">
    <text evidence="8">The sequence shown here is derived from an EMBL/GenBank/DDBJ whole genome shotgun (WGS) entry which is preliminary data.</text>
</comment>
<dbReference type="GO" id="GO:0071949">
    <property type="term" value="F:FAD binding"/>
    <property type="evidence" value="ECO:0007669"/>
    <property type="project" value="InterPro"/>
</dbReference>
<evidence type="ECO:0000313" key="8">
    <source>
        <dbReference type="EMBL" id="KAH6646141.1"/>
    </source>
</evidence>
<keyword evidence="6" id="KW-0503">Monooxygenase</keyword>
<dbReference type="AlphaFoldDB" id="A0A9P8RL96"/>
<comment type="similarity">
    <text evidence="2">Belongs to the paxM FAD-dependent monooxygenase family.</text>
</comment>
<keyword evidence="3" id="KW-0285">Flavoprotein</keyword>
<dbReference type="EMBL" id="JAGPXC010000010">
    <property type="protein sequence ID" value="KAH6646141.1"/>
    <property type="molecule type" value="Genomic_DNA"/>
</dbReference>
<evidence type="ECO:0000256" key="1">
    <source>
        <dbReference type="ARBA" id="ARBA00005179"/>
    </source>
</evidence>
<keyword evidence="9" id="KW-1185">Reference proteome</keyword>
<evidence type="ECO:0000256" key="2">
    <source>
        <dbReference type="ARBA" id="ARBA00007992"/>
    </source>
</evidence>
<organism evidence="8 9">
    <name type="scientific">Truncatella angustata</name>
    <dbReference type="NCBI Taxonomy" id="152316"/>
    <lineage>
        <taxon>Eukaryota</taxon>
        <taxon>Fungi</taxon>
        <taxon>Dikarya</taxon>
        <taxon>Ascomycota</taxon>
        <taxon>Pezizomycotina</taxon>
        <taxon>Sordariomycetes</taxon>
        <taxon>Xylariomycetidae</taxon>
        <taxon>Amphisphaeriales</taxon>
        <taxon>Sporocadaceae</taxon>
        <taxon>Truncatella</taxon>
    </lineage>
</organism>
<accession>A0A9P8RL96</accession>
<proteinExistence type="inferred from homology"/>
<dbReference type="SUPFAM" id="SSF54373">
    <property type="entry name" value="FAD-linked reductases, C-terminal domain"/>
    <property type="match status" value="1"/>
</dbReference>
<evidence type="ECO:0000256" key="5">
    <source>
        <dbReference type="ARBA" id="ARBA00023002"/>
    </source>
</evidence>
<protein>
    <recommendedName>
        <fullName evidence="7">FAD-binding domain-containing protein</fullName>
    </recommendedName>
</protein>
<dbReference type="OrthoDB" id="1878542at2759"/>
<dbReference type="InterPro" id="IPR002938">
    <property type="entry name" value="FAD-bd"/>
</dbReference>
<dbReference type="SUPFAM" id="SSF51905">
    <property type="entry name" value="FAD/NAD(P)-binding domain"/>
    <property type="match status" value="1"/>
</dbReference>
<evidence type="ECO:0000259" key="7">
    <source>
        <dbReference type="Pfam" id="PF01494"/>
    </source>
</evidence>
<dbReference type="GeneID" id="70137187"/>
<dbReference type="Proteomes" id="UP000758603">
    <property type="component" value="Unassembled WGS sequence"/>
</dbReference>
<dbReference type="PANTHER" id="PTHR13789:SF238">
    <property type="entry name" value="PUTATIVE (AFU_ORTHOLOGUE AFUA_2G01680)-RELATED"/>
    <property type="match status" value="1"/>
</dbReference>
<dbReference type="PRINTS" id="PR00420">
    <property type="entry name" value="RNGMNOXGNASE"/>
</dbReference>
<evidence type="ECO:0000256" key="6">
    <source>
        <dbReference type="ARBA" id="ARBA00023033"/>
    </source>
</evidence>
<keyword evidence="5" id="KW-0560">Oxidoreductase</keyword>
<evidence type="ECO:0000256" key="4">
    <source>
        <dbReference type="ARBA" id="ARBA00022827"/>
    </source>
</evidence>
<dbReference type="Pfam" id="PF01494">
    <property type="entry name" value="FAD_binding_3"/>
    <property type="match status" value="1"/>
</dbReference>
<feature type="domain" description="FAD-binding" evidence="7">
    <location>
        <begin position="14"/>
        <end position="367"/>
    </location>
</feature>
<dbReference type="InterPro" id="IPR036188">
    <property type="entry name" value="FAD/NAD-bd_sf"/>
</dbReference>
<name>A0A9P8RL96_9PEZI</name>
<gene>
    <name evidence="8" type="ORF">BKA67DRAFT_663999</name>
</gene>
<keyword evidence="4" id="KW-0274">FAD</keyword>
<comment type="pathway">
    <text evidence="1">Secondary metabolite biosynthesis.</text>
</comment>
<evidence type="ECO:0000313" key="9">
    <source>
        <dbReference type="Proteomes" id="UP000758603"/>
    </source>
</evidence>
<dbReference type="PANTHER" id="PTHR13789">
    <property type="entry name" value="MONOOXYGENASE"/>
    <property type="match status" value="1"/>
</dbReference>